<protein>
    <submittedName>
        <fullName evidence="2">Uncharacterized protein</fullName>
    </submittedName>
</protein>
<feature type="region of interest" description="Disordered" evidence="1">
    <location>
        <begin position="44"/>
        <end position="102"/>
    </location>
</feature>
<dbReference type="AlphaFoldDB" id="A0A7J6BGB8"/>
<accession>A0A7J6BGB8</accession>
<comment type="caution">
    <text evidence="2">The sequence shown here is derived from an EMBL/GenBank/DDBJ whole genome shotgun (WGS) entry which is preliminary data.</text>
</comment>
<sequence>MWQPYIPHCVSKLSHWLQTVRNSNKPKTHTFIWRFWSINRGAAVSTNHTHSRQRDLQHRKHSQGTNHHFCSDHLKRAPTSKKQAEEADGGEDAQRSTAALSS</sequence>
<evidence type="ECO:0000313" key="3">
    <source>
        <dbReference type="Proteomes" id="UP000593565"/>
    </source>
</evidence>
<name>A0A7J6BGB8_AMEME</name>
<reference evidence="2 3" key="1">
    <citation type="submission" date="2020-02" db="EMBL/GenBank/DDBJ databases">
        <title>A chromosome-scale genome assembly of the black bullhead catfish (Ameiurus melas).</title>
        <authorList>
            <person name="Wen M."/>
            <person name="Zham M."/>
            <person name="Cabau C."/>
            <person name="Klopp C."/>
            <person name="Donnadieu C."/>
            <person name="Roques C."/>
            <person name="Bouchez O."/>
            <person name="Lampietro C."/>
            <person name="Jouanno E."/>
            <person name="Herpin A."/>
            <person name="Louis A."/>
            <person name="Berthelot C."/>
            <person name="Parey E."/>
            <person name="Roest-Crollius H."/>
            <person name="Braasch I."/>
            <person name="Postlethwait J."/>
            <person name="Robinson-Rechavi M."/>
            <person name="Echchiki A."/>
            <person name="Begum T."/>
            <person name="Montfort J."/>
            <person name="Schartl M."/>
            <person name="Bobe J."/>
            <person name="Guiguen Y."/>
        </authorList>
    </citation>
    <scope>NUCLEOTIDE SEQUENCE [LARGE SCALE GENOMIC DNA]</scope>
    <source>
        <strain evidence="2">M_S1</strain>
        <tissue evidence="2">Blood</tissue>
    </source>
</reference>
<keyword evidence="3" id="KW-1185">Reference proteome</keyword>
<evidence type="ECO:0000313" key="2">
    <source>
        <dbReference type="EMBL" id="KAF4093880.1"/>
    </source>
</evidence>
<dbReference type="EMBL" id="JAAGNN010000001">
    <property type="protein sequence ID" value="KAF4093880.1"/>
    <property type="molecule type" value="Genomic_DNA"/>
</dbReference>
<evidence type="ECO:0000256" key="1">
    <source>
        <dbReference type="SAM" id="MobiDB-lite"/>
    </source>
</evidence>
<proteinExistence type="predicted"/>
<organism evidence="2 3">
    <name type="scientific">Ameiurus melas</name>
    <name type="common">Black bullhead</name>
    <name type="synonym">Silurus melas</name>
    <dbReference type="NCBI Taxonomy" id="219545"/>
    <lineage>
        <taxon>Eukaryota</taxon>
        <taxon>Metazoa</taxon>
        <taxon>Chordata</taxon>
        <taxon>Craniata</taxon>
        <taxon>Vertebrata</taxon>
        <taxon>Euteleostomi</taxon>
        <taxon>Actinopterygii</taxon>
        <taxon>Neopterygii</taxon>
        <taxon>Teleostei</taxon>
        <taxon>Ostariophysi</taxon>
        <taxon>Siluriformes</taxon>
        <taxon>Ictaluridae</taxon>
        <taxon>Ameiurus</taxon>
    </lineage>
</organism>
<gene>
    <name evidence="2" type="ORF">AMELA_G00007090</name>
</gene>
<dbReference type="Proteomes" id="UP000593565">
    <property type="component" value="Unassembled WGS sequence"/>
</dbReference>